<dbReference type="VEuPathDB" id="VectorBase:MDOA002235"/>
<protein>
    <submittedName>
        <fullName evidence="1">Uncharacterized protein</fullName>
    </submittedName>
</protein>
<dbReference type="VEuPathDB" id="VectorBase:MDOMA2_015651"/>
<name>A0A1I8M859_MUSDO</name>
<reference evidence="1" key="1">
    <citation type="submission" date="2020-05" db="UniProtKB">
        <authorList>
            <consortium name="EnsemblMetazoa"/>
        </authorList>
    </citation>
    <scope>IDENTIFICATION</scope>
    <source>
        <strain evidence="1">Aabys</strain>
    </source>
</reference>
<dbReference type="AlphaFoldDB" id="A0A1I8M859"/>
<organism evidence="1">
    <name type="scientific">Musca domestica</name>
    <name type="common">House fly</name>
    <dbReference type="NCBI Taxonomy" id="7370"/>
    <lineage>
        <taxon>Eukaryota</taxon>
        <taxon>Metazoa</taxon>
        <taxon>Ecdysozoa</taxon>
        <taxon>Arthropoda</taxon>
        <taxon>Hexapoda</taxon>
        <taxon>Insecta</taxon>
        <taxon>Pterygota</taxon>
        <taxon>Neoptera</taxon>
        <taxon>Endopterygota</taxon>
        <taxon>Diptera</taxon>
        <taxon>Brachycera</taxon>
        <taxon>Muscomorpha</taxon>
        <taxon>Muscoidea</taxon>
        <taxon>Muscidae</taxon>
        <taxon>Musca</taxon>
    </lineage>
</organism>
<dbReference type="EnsemblMetazoa" id="MDOA002235-RB">
    <property type="protein sequence ID" value="MDOA002235-PB"/>
    <property type="gene ID" value="MDOA002235"/>
</dbReference>
<sequence length="288" mass="33541">MEALVIKTDLNSNKGSDNVNDIRKHIITTQEHIHRFKERVSKYIEDNYVEFMPNNSTIFDLEEDVNDIRKHIITTQEHIHRFKERVSKYIEDNYVEFMPNNSTIFDLEEGKLLEKEAYELLNSLQCSVSHFDTELLSTVRKFESVVWDLDVINRILGADEIFQMLEEISSNEYMVKLDMLKKLNNLINTSASSNVQKLLVASPCYDTIKVKYVLQFYTVKSNLHNKFQELVQFSDKQVALSCCATIQVSKDINQLQDTVLALFQAKYDVTELCDFLMDKCLSPIITKP</sequence>
<accession>A0A1I8M859</accession>
<dbReference type="STRING" id="7370.A0A1I8M859"/>
<proteinExistence type="predicted"/>
<evidence type="ECO:0000313" key="1">
    <source>
        <dbReference type="EnsemblMetazoa" id="MDOA002235-PB"/>
    </source>
</evidence>